<dbReference type="PROSITE" id="PS50894">
    <property type="entry name" value="HPT"/>
    <property type="match status" value="1"/>
</dbReference>
<dbReference type="SUPFAM" id="SSF55874">
    <property type="entry name" value="ATPase domain of HSP90 chaperone/DNA topoisomerase II/histidine kinase"/>
    <property type="match status" value="1"/>
</dbReference>
<dbReference type="PROSITE" id="PS50109">
    <property type="entry name" value="HIS_KIN"/>
    <property type="match status" value="1"/>
</dbReference>
<dbReference type="EMBL" id="CP001511">
    <property type="protein sequence ID" value="ACS43525.1"/>
    <property type="molecule type" value="Genomic_DNA"/>
</dbReference>
<dbReference type="Pfam" id="PF08448">
    <property type="entry name" value="PAS_4"/>
    <property type="match status" value="2"/>
</dbReference>
<dbReference type="PROSITE" id="PS50113">
    <property type="entry name" value="PAC"/>
    <property type="match status" value="1"/>
</dbReference>
<dbReference type="InterPro" id="IPR000700">
    <property type="entry name" value="PAS-assoc_C"/>
</dbReference>
<geneLocation type="plasmid" evidence="18 19">
    <name>megaplasmid</name>
</geneLocation>
<dbReference type="InterPro" id="IPR003661">
    <property type="entry name" value="HisK_dim/P_dom"/>
</dbReference>
<evidence type="ECO:0000259" key="15">
    <source>
        <dbReference type="PROSITE" id="PS50112"/>
    </source>
</evidence>
<dbReference type="GO" id="GO:0005524">
    <property type="term" value="F:ATP binding"/>
    <property type="evidence" value="ECO:0007669"/>
    <property type="project" value="UniProtKB-KW"/>
</dbReference>
<dbReference type="SMART" id="SM00086">
    <property type="entry name" value="PAC"/>
    <property type="match status" value="2"/>
</dbReference>
<dbReference type="GO" id="GO:0005886">
    <property type="term" value="C:plasma membrane"/>
    <property type="evidence" value="ECO:0007669"/>
    <property type="project" value="UniProtKB-SubCell"/>
</dbReference>
<keyword evidence="8" id="KW-0902">Two-component regulatory system</keyword>
<dbReference type="SUPFAM" id="SSF55785">
    <property type="entry name" value="PYP-like sensor domain (PAS domain)"/>
    <property type="match status" value="2"/>
</dbReference>
<dbReference type="InterPro" id="IPR001789">
    <property type="entry name" value="Sig_transdc_resp-reg_receiver"/>
</dbReference>
<dbReference type="InterPro" id="IPR001610">
    <property type="entry name" value="PAC"/>
</dbReference>
<dbReference type="InterPro" id="IPR005467">
    <property type="entry name" value="His_kinase_dom"/>
</dbReference>
<dbReference type="Pfam" id="PF02518">
    <property type="entry name" value="HATPase_c"/>
    <property type="match status" value="1"/>
</dbReference>
<feature type="domain" description="PAC" evidence="16">
    <location>
        <begin position="521"/>
        <end position="573"/>
    </location>
</feature>
<evidence type="ECO:0000313" key="19">
    <source>
        <dbReference type="Proteomes" id="UP000009081"/>
    </source>
</evidence>
<organism evidence="18 19">
    <name type="scientific">Methylorubrum extorquens (strain ATCC 14718 / DSM 1338 / JCM 2805 / NCIMB 9133 / AM1)</name>
    <name type="common">Methylobacterium extorquens</name>
    <dbReference type="NCBI Taxonomy" id="272630"/>
    <lineage>
        <taxon>Bacteria</taxon>
        <taxon>Pseudomonadati</taxon>
        <taxon>Pseudomonadota</taxon>
        <taxon>Alphaproteobacteria</taxon>
        <taxon>Hyphomicrobiales</taxon>
        <taxon>Methylobacteriaceae</taxon>
        <taxon>Methylorubrum</taxon>
    </lineage>
</organism>
<evidence type="ECO:0000256" key="6">
    <source>
        <dbReference type="ARBA" id="ARBA00022692"/>
    </source>
</evidence>
<dbReference type="Gene3D" id="1.10.287.130">
    <property type="match status" value="1"/>
</dbReference>
<dbReference type="InterPro" id="IPR004358">
    <property type="entry name" value="Sig_transdc_His_kin-like_C"/>
</dbReference>
<feature type="domain" description="HPt" evidence="17">
    <location>
        <begin position="978"/>
        <end position="1072"/>
    </location>
</feature>
<dbReference type="Gene3D" id="3.30.565.10">
    <property type="entry name" value="Histidine kinase-like ATPase, C-terminal domain"/>
    <property type="match status" value="1"/>
</dbReference>
<keyword evidence="4" id="KW-1003">Cell membrane</keyword>
<dbReference type="InterPro" id="IPR003594">
    <property type="entry name" value="HATPase_dom"/>
</dbReference>
<sequence length="1072" mass="116654">MTAPSDPSRDRALPFTPGADLRHTAPSEFFLPFLLGVFVLFTAWLGIMNQQEGRIAQIWLPNPVLYVVLMRASWGRWPVYLGVATSANFLADLLAGDSPWLAAGLTFANISEVVLAVAPLKRWFSEGLDLTRLRHLRAFVFVSTLAAPAISATVAAAVILLHNGSPYGWTWLIWASADGLSLLVLVPLIYVLLEWRRGPILEDRWLEAVLWTALLGATLFATFKLAPYPLLFLPILVLVYMSARIGPSGLLLGIVPTAVAAFAYTQAGIGPIAQSGLGRQEQILLLEGFLAASVLAVLPVVAMLADKARLEKSLNEAKALFLGVFDSSPEMLIVQYQDAEGQIRVETCNENAAQAFGRSQEACIGRTVESLIRGKASRNVAEDIEHVMRTGESVRRTREVRHRERGTIFEDISVPLRDPSTGRVTRVLSSVRDITARLQAEKAVRVSEARLRLLAENTTDMIVEFDLGLRCTYVSPASREIIGFAPAELVGTDPYEHCLQDDAPEIQRAVAPLIDGTFSHAASTHRALHRDGRTVWIETRWSLVRSESGRPAGVVASMRDVTERKQAEIALVRAQAEAEQASAAKSDFLATMSHEIRTPLNGIAGYAGLLMTEDGLPARSRRHVERIQTASQVLKTVVDDVLDFSKIEAGRVELVPTTFGLARLVDDVVAIVRGGVPADGPHVEGEIAPSLDGAYVGDENRLRQILLNLLNNAVKFTPAGSVDLRIVDLGLEAGSRRLRFSVRDTGIGISPEQQKLLFRKFSQIDASNVRRYGGTGLGLAISQRLVGLMGGAIEVSSSLGTGSEFSFEISLPEHADAPPQVETVRLDVGSCSCRILVVEDLEANRELVVSILSAAGHETEAVVDGVEAVEKAERGGFDLILMDIQMPRMDGIAAARRIRELPGPAGEVPIVAMTANVLPSQVAAIREAGMDDHVGKPFEIQALERTVARWVCGRAQIAPEAPPAAPLWEHETAYRALVASIGSENSRRVFEGFEQELRRRFQDVGRTDRAGLARDAHAIRGEAGQLGFPDLAQACRELEDACESGGRVERPMERVDIERRRALEAIALLRAA</sequence>
<evidence type="ECO:0000256" key="3">
    <source>
        <dbReference type="ARBA" id="ARBA00012438"/>
    </source>
</evidence>
<accession>C5B4Z3</accession>
<evidence type="ECO:0000256" key="8">
    <source>
        <dbReference type="ARBA" id="ARBA00023012"/>
    </source>
</evidence>
<dbReference type="OrthoDB" id="9789782at2"/>
<evidence type="ECO:0000256" key="4">
    <source>
        <dbReference type="ARBA" id="ARBA00022475"/>
    </source>
</evidence>
<feature type="transmembrane region" description="Helical" evidence="12">
    <location>
        <begin position="245"/>
        <end position="264"/>
    </location>
</feature>
<dbReference type="SMART" id="SM00388">
    <property type="entry name" value="HisKA"/>
    <property type="match status" value="1"/>
</dbReference>
<dbReference type="InterPro" id="IPR011006">
    <property type="entry name" value="CheY-like_superfamily"/>
</dbReference>
<keyword evidence="9 12" id="KW-0472">Membrane</keyword>
<evidence type="ECO:0000256" key="7">
    <source>
        <dbReference type="ARBA" id="ARBA00022989"/>
    </source>
</evidence>
<dbReference type="Pfam" id="PF01627">
    <property type="entry name" value="Hpt"/>
    <property type="match status" value="1"/>
</dbReference>
<dbReference type="GO" id="GO:0000155">
    <property type="term" value="F:phosphorelay sensor kinase activity"/>
    <property type="evidence" value="ECO:0007669"/>
    <property type="project" value="InterPro"/>
</dbReference>
<dbReference type="SUPFAM" id="SSF47384">
    <property type="entry name" value="Homodimeric domain of signal transducing histidine kinase"/>
    <property type="match status" value="1"/>
</dbReference>
<evidence type="ECO:0000256" key="2">
    <source>
        <dbReference type="ARBA" id="ARBA00004651"/>
    </source>
</evidence>
<dbReference type="SMART" id="SM00387">
    <property type="entry name" value="HATPase_c"/>
    <property type="match status" value="1"/>
</dbReference>
<dbReference type="Pfam" id="PF00512">
    <property type="entry name" value="HisKA"/>
    <property type="match status" value="1"/>
</dbReference>
<keyword evidence="6 12" id="KW-0812">Transmembrane</keyword>
<dbReference type="InterPro" id="IPR013656">
    <property type="entry name" value="PAS_4"/>
</dbReference>
<dbReference type="Gene3D" id="1.20.120.160">
    <property type="entry name" value="HPT domain"/>
    <property type="match status" value="1"/>
</dbReference>
<reference evidence="18 19" key="1">
    <citation type="journal article" date="2009" name="PLoS ONE">
        <title>Methylobacterium genome sequences: a reference blueprint to investigate microbial metabolism of C1 compounds from natural and industrial sources.</title>
        <authorList>
            <person name="Vuilleumier S."/>
            <person name="Chistoserdova L."/>
            <person name="Lee M.-C."/>
            <person name="Bringel F."/>
            <person name="Lajus A."/>
            <person name="Zhou Y."/>
            <person name="Gourion B."/>
            <person name="Barbe V."/>
            <person name="Chang J."/>
            <person name="Cruveiller S."/>
            <person name="Dossat C."/>
            <person name="Gillett W."/>
            <person name="Gruffaz C."/>
            <person name="Haugen E."/>
            <person name="Hourcade E."/>
            <person name="Levy R."/>
            <person name="Mangenot S."/>
            <person name="Muller E."/>
            <person name="Nadalig T."/>
            <person name="Pagni M."/>
            <person name="Penny C."/>
            <person name="Peyraud R."/>
            <person name="Robinson D.G."/>
            <person name="Roche D."/>
            <person name="Rouy Z."/>
            <person name="Saenampechek C."/>
            <person name="Salvignol G."/>
            <person name="Vallenet D."/>
            <person name="Wu Z."/>
            <person name="Marx C.J."/>
            <person name="Vorholt J.A."/>
            <person name="Olson M.V."/>
            <person name="Kaul R."/>
            <person name="Weissenbach J."/>
            <person name="Medigue C."/>
            <person name="Lidstrom M.E."/>
        </authorList>
    </citation>
    <scope>NUCLEOTIDE SEQUENCE [LARGE SCALE GENOMIC DNA]</scope>
    <source>
        <strain evidence="19">ATCC 14718 / DSM 1338 / JCM 2805 / NCIMB 9133 / AM1</strain>
    </source>
</reference>
<dbReference type="PROSITE" id="PS50112">
    <property type="entry name" value="PAS"/>
    <property type="match status" value="2"/>
</dbReference>
<feature type="modified residue" description="Phosphohistidine" evidence="10">
    <location>
        <position position="1017"/>
    </location>
</feature>
<dbReference type="PANTHER" id="PTHR45339">
    <property type="entry name" value="HYBRID SIGNAL TRANSDUCTION HISTIDINE KINASE J"/>
    <property type="match status" value="1"/>
</dbReference>
<feature type="domain" description="Histidine kinase" evidence="13">
    <location>
        <begin position="591"/>
        <end position="813"/>
    </location>
</feature>
<dbReference type="InterPro" id="IPR008207">
    <property type="entry name" value="Sig_transdc_His_kin_Hpt_dom"/>
</dbReference>
<dbReference type="NCBIfam" id="TIGR00229">
    <property type="entry name" value="sensory_box"/>
    <property type="match status" value="2"/>
</dbReference>
<dbReference type="FunFam" id="3.30.565.10:FF:000010">
    <property type="entry name" value="Sensor histidine kinase RcsC"/>
    <property type="match status" value="1"/>
</dbReference>
<dbReference type="AlphaFoldDB" id="C5B4Z3"/>
<dbReference type="InterPro" id="IPR035965">
    <property type="entry name" value="PAS-like_dom_sf"/>
</dbReference>
<evidence type="ECO:0000259" key="16">
    <source>
        <dbReference type="PROSITE" id="PS50113"/>
    </source>
</evidence>
<evidence type="ECO:0000259" key="14">
    <source>
        <dbReference type="PROSITE" id="PS50110"/>
    </source>
</evidence>
<evidence type="ECO:0000256" key="12">
    <source>
        <dbReference type="SAM" id="Phobius"/>
    </source>
</evidence>
<gene>
    <name evidence="18" type="ordered locus">MexAM1_META2p0678</name>
</gene>
<keyword evidence="18" id="KW-0418">Kinase</keyword>
<dbReference type="KEGG" id="mea:Mex_2p0678"/>
<dbReference type="EC" id="2.7.13.3" evidence="3"/>
<feature type="modified residue" description="4-aspartylphosphate" evidence="11">
    <location>
        <position position="883"/>
    </location>
</feature>
<feature type="transmembrane region" description="Helical" evidence="12">
    <location>
        <begin position="29"/>
        <end position="47"/>
    </location>
</feature>
<evidence type="ECO:0000256" key="9">
    <source>
        <dbReference type="ARBA" id="ARBA00023136"/>
    </source>
</evidence>
<dbReference type="PRINTS" id="PR00344">
    <property type="entry name" value="BCTRLSENSOR"/>
</dbReference>
<dbReference type="CDD" id="cd00130">
    <property type="entry name" value="PAS"/>
    <property type="match status" value="2"/>
</dbReference>
<dbReference type="PROSITE" id="PS50110">
    <property type="entry name" value="RESPONSE_REGULATORY"/>
    <property type="match status" value="1"/>
</dbReference>
<feature type="transmembrane region" description="Helical" evidence="12">
    <location>
        <begin position="284"/>
        <end position="305"/>
    </location>
</feature>
<feature type="domain" description="PAS" evidence="15">
    <location>
        <begin position="338"/>
        <end position="391"/>
    </location>
</feature>
<feature type="transmembrane region" description="Helical" evidence="12">
    <location>
        <begin position="138"/>
        <end position="159"/>
    </location>
</feature>
<dbReference type="Proteomes" id="UP000009081">
    <property type="component" value="Plasmid megaplasmid"/>
</dbReference>
<keyword evidence="7 12" id="KW-1133">Transmembrane helix</keyword>
<dbReference type="CDD" id="cd00088">
    <property type="entry name" value="HPT"/>
    <property type="match status" value="1"/>
</dbReference>
<evidence type="ECO:0000256" key="11">
    <source>
        <dbReference type="PROSITE-ProRule" id="PRU00169"/>
    </source>
</evidence>
<dbReference type="InterPro" id="IPR000014">
    <property type="entry name" value="PAS"/>
</dbReference>
<comment type="subcellular location">
    <subcellularLocation>
        <location evidence="2">Cell membrane</location>
        <topology evidence="2">Multi-pass membrane protein</topology>
    </subcellularLocation>
</comment>
<keyword evidence="19" id="KW-1185">Reference proteome</keyword>
<feature type="domain" description="Response regulatory" evidence="14">
    <location>
        <begin position="834"/>
        <end position="951"/>
    </location>
</feature>
<dbReference type="SUPFAM" id="SSF47226">
    <property type="entry name" value="Histidine-containing phosphotransfer domain, HPT domain"/>
    <property type="match status" value="1"/>
</dbReference>
<dbReference type="Gene3D" id="3.40.50.2300">
    <property type="match status" value="1"/>
</dbReference>
<dbReference type="PANTHER" id="PTHR45339:SF3">
    <property type="entry name" value="HISTIDINE KINASE"/>
    <property type="match status" value="1"/>
</dbReference>
<evidence type="ECO:0000259" key="17">
    <source>
        <dbReference type="PROSITE" id="PS50894"/>
    </source>
</evidence>
<dbReference type="HOGENOM" id="CLU_000445_114_15_5"/>
<keyword evidence="18" id="KW-0808">Transferase</keyword>
<dbReference type="InterPro" id="IPR007895">
    <property type="entry name" value="MASE1"/>
</dbReference>
<feature type="transmembrane region" description="Helical" evidence="12">
    <location>
        <begin position="171"/>
        <end position="193"/>
    </location>
</feature>
<feature type="domain" description="PAS" evidence="15">
    <location>
        <begin position="447"/>
        <end position="517"/>
    </location>
</feature>
<dbReference type="Gene3D" id="3.30.450.20">
    <property type="entry name" value="PAS domain"/>
    <property type="match status" value="2"/>
</dbReference>
<dbReference type="CDD" id="cd00082">
    <property type="entry name" value="HisKA"/>
    <property type="match status" value="1"/>
</dbReference>
<dbReference type="CDD" id="cd16922">
    <property type="entry name" value="HATPase_EvgS-ArcB-TorS-like"/>
    <property type="match status" value="1"/>
</dbReference>
<evidence type="ECO:0000256" key="10">
    <source>
        <dbReference type="PROSITE-ProRule" id="PRU00110"/>
    </source>
</evidence>
<name>C5B4Z3_METEA</name>
<dbReference type="SUPFAM" id="SSF52172">
    <property type="entry name" value="CheY-like"/>
    <property type="match status" value="1"/>
</dbReference>
<dbReference type="SMART" id="SM00091">
    <property type="entry name" value="PAS"/>
    <property type="match status" value="2"/>
</dbReference>
<comment type="catalytic activity">
    <reaction evidence="1">
        <text>ATP + protein L-histidine = ADP + protein N-phospho-L-histidine.</text>
        <dbReference type="EC" id="2.7.13.3"/>
    </reaction>
</comment>
<dbReference type="InterPro" id="IPR036097">
    <property type="entry name" value="HisK_dim/P_sf"/>
</dbReference>
<dbReference type="RefSeq" id="WP_012753975.1">
    <property type="nucleotide sequence ID" value="NC_012811.1"/>
</dbReference>
<evidence type="ECO:0000256" key="5">
    <source>
        <dbReference type="ARBA" id="ARBA00022553"/>
    </source>
</evidence>
<evidence type="ECO:0000256" key="1">
    <source>
        <dbReference type="ARBA" id="ARBA00000085"/>
    </source>
</evidence>
<proteinExistence type="predicted"/>
<dbReference type="Pfam" id="PF00072">
    <property type="entry name" value="Response_reg"/>
    <property type="match status" value="1"/>
</dbReference>
<dbReference type="InterPro" id="IPR036890">
    <property type="entry name" value="HATPase_C_sf"/>
</dbReference>
<protein>
    <recommendedName>
        <fullName evidence="3">histidine kinase</fullName>
        <ecNumber evidence="3">2.7.13.3</ecNumber>
    </recommendedName>
</protein>
<dbReference type="CDD" id="cd17546">
    <property type="entry name" value="REC_hyHK_CKI1_RcsC-like"/>
    <property type="match status" value="1"/>
</dbReference>
<dbReference type="SMART" id="SM00448">
    <property type="entry name" value="REC"/>
    <property type="match status" value="1"/>
</dbReference>
<evidence type="ECO:0000313" key="18">
    <source>
        <dbReference type="EMBL" id="ACS43525.1"/>
    </source>
</evidence>
<dbReference type="Pfam" id="PF05231">
    <property type="entry name" value="MASE1"/>
    <property type="match status" value="1"/>
</dbReference>
<evidence type="ECO:0000259" key="13">
    <source>
        <dbReference type="PROSITE" id="PS50109"/>
    </source>
</evidence>
<keyword evidence="18" id="KW-0614">Plasmid</keyword>
<dbReference type="InterPro" id="IPR036641">
    <property type="entry name" value="HPT_dom_sf"/>
</dbReference>
<keyword evidence="5 11" id="KW-0597">Phosphoprotein</keyword>
<feature type="transmembrane region" description="Helical" evidence="12">
    <location>
        <begin position="205"/>
        <end position="225"/>
    </location>
</feature>